<proteinExistence type="predicted"/>
<feature type="domain" description="DUF7586" evidence="2">
    <location>
        <begin position="351"/>
        <end position="426"/>
    </location>
</feature>
<dbReference type="Gene3D" id="3.40.710.10">
    <property type="entry name" value="DD-peptidase/beta-lactamase superfamily"/>
    <property type="match status" value="1"/>
</dbReference>
<dbReference type="InterPro" id="IPR050491">
    <property type="entry name" value="AmpC-like"/>
</dbReference>
<dbReference type="RefSeq" id="WP_115924151.1">
    <property type="nucleotide sequence ID" value="NZ_QTUA01000001.1"/>
</dbReference>
<dbReference type="PANTHER" id="PTHR46825:SF7">
    <property type="entry name" value="D-ALANYL-D-ALANINE CARBOXYPEPTIDASE"/>
    <property type="match status" value="1"/>
</dbReference>
<evidence type="ECO:0000259" key="2">
    <source>
        <dbReference type="Pfam" id="PF24491"/>
    </source>
</evidence>
<dbReference type="EMBL" id="QTUA01000001">
    <property type="protein sequence ID" value="REF30340.1"/>
    <property type="molecule type" value="Genomic_DNA"/>
</dbReference>
<reference evidence="3 4" key="1">
    <citation type="submission" date="2018-08" db="EMBL/GenBank/DDBJ databases">
        <title>Sequencing the genomes of 1000 actinobacteria strains.</title>
        <authorList>
            <person name="Klenk H.-P."/>
        </authorList>
    </citation>
    <scope>NUCLEOTIDE SEQUENCE [LARGE SCALE GENOMIC DNA]</scope>
    <source>
        <strain evidence="3 4">DSM 22967</strain>
    </source>
</reference>
<comment type="caution">
    <text evidence="3">The sequence shown here is derived from an EMBL/GenBank/DDBJ whole genome shotgun (WGS) entry which is preliminary data.</text>
</comment>
<dbReference type="InterPro" id="IPR001466">
    <property type="entry name" value="Beta-lactam-related"/>
</dbReference>
<dbReference type="OrthoDB" id="3863176at2"/>
<dbReference type="AlphaFoldDB" id="A0A3D9UQT2"/>
<gene>
    <name evidence="3" type="ORF">DFJ65_1345</name>
</gene>
<dbReference type="Pfam" id="PF24491">
    <property type="entry name" value="DUF7586"/>
    <property type="match status" value="1"/>
</dbReference>
<accession>A0A3D9UQT2</accession>
<dbReference type="PANTHER" id="PTHR46825">
    <property type="entry name" value="D-ALANYL-D-ALANINE-CARBOXYPEPTIDASE/ENDOPEPTIDASE AMPH"/>
    <property type="match status" value="1"/>
</dbReference>
<sequence>MDVSQRLHAALLQQQREHRAPSVSCALLRDGDVAWSDAVGHLDGRPGSALATTDTPYRIGSLTKTFVAVAVLQLVAEGLIDLDDPVTDHLPELGDSMRRVPVAALLNHSSGLHAETEGPWWERSDGVTWEEVLPSIRRAHRIGARFHYSNVGYAVAGEVVARQRNCSWFETVQQRILAPLGMTRTSYDRPDDAAPGWAVHPHTDLLHAEPTHDSRAMAPAGQLWSTVLDLAVWARFLARGDARVLPDDLRLDMQVPGAIDDTAGGRWVRAYGLGLDIFNIDRRRFIGHGGSMPGYLAALRIDPTNGDGFVVQANTTGNFDLDLGYDLLEMLDESLPRDVQPWTATGSATELDVTGTWFWGPREHVATVHEGVLDLRPTRSGRGSRFVTHPDGGWVGLDEYYAGERLHLHEVEGTQYLDLGSFRFSRTPYHPESDIPGGTDPAGWH</sequence>
<name>A0A3D9UQT2_9MICO</name>
<keyword evidence="4" id="KW-1185">Reference proteome</keyword>
<dbReference type="SUPFAM" id="SSF56601">
    <property type="entry name" value="beta-lactamase/transpeptidase-like"/>
    <property type="match status" value="1"/>
</dbReference>
<organism evidence="3 4">
    <name type="scientific">Calidifontibacter indicus</name>
    <dbReference type="NCBI Taxonomy" id="419650"/>
    <lineage>
        <taxon>Bacteria</taxon>
        <taxon>Bacillati</taxon>
        <taxon>Actinomycetota</taxon>
        <taxon>Actinomycetes</taxon>
        <taxon>Micrococcales</taxon>
        <taxon>Dermacoccaceae</taxon>
        <taxon>Calidifontibacter</taxon>
    </lineage>
</organism>
<dbReference type="InterPro" id="IPR056008">
    <property type="entry name" value="DUF7586"/>
</dbReference>
<evidence type="ECO:0000313" key="4">
    <source>
        <dbReference type="Proteomes" id="UP000256253"/>
    </source>
</evidence>
<dbReference type="Pfam" id="PF00144">
    <property type="entry name" value="Beta-lactamase"/>
    <property type="match status" value="1"/>
</dbReference>
<evidence type="ECO:0000313" key="3">
    <source>
        <dbReference type="EMBL" id="REF30340.1"/>
    </source>
</evidence>
<protein>
    <submittedName>
        <fullName evidence="3">CubicO group peptidase (Beta-lactamase class C family)</fullName>
    </submittedName>
</protein>
<dbReference type="InterPro" id="IPR012338">
    <property type="entry name" value="Beta-lactam/transpept-like"/>
</dbReference>
<dbReference type="Proteomes" id="UP000256253">
    <property type="component" value="Unassembled WGS sequence"/>
</dbReference>
<feature type="domain" description="Beta-lactamase-related" evidence="1">
    <location>
        <begin position="10"/>
        <end position="320"/>
    </location>
</feature>
<evidence type="ECO:0000259" key="1">
    <source>
        <dbReference type="Pfam" id="PF00144"/>
    </source>
</evidence>